<dbReference type="RefSeq" id="WP_069656977.1">
    <property type="nucleotide sequence ID" value="NZ_MIJF01000032.1"/>
</dbReference>
<evidence type="ECO:0000313" key="4">
    <source>
        <dbReference type="Proteomes" id="UP000243739"/>
    </source>
</evidence>
<accession>A0A1D2YTX4</accession>
<dbReference type="CDD" id="cd24025">
    <property type="entry name" value="ASKHA_NBD_ParM_pCBH-like"/>
    <property type="match status" value="1"/>
</dbReference>
<dbReference type="InterPro" id="IPR049067">
    <property type="entry name" value="MreB-like_C"/>
</dbReference>
<protein>
    <submittedName>
        <fullName evidence="3">Uncharacterized protein</fullName>
    </submittedName>
</protein>
<dbReference type="InterPro" id="IPR043129">
    <property type="entry name" value="ATPase_NBD"/>
</dbReference>
<comment type="caution">
    <text evidence="3">The sequence shown here is derived from an EMBL/GenBank/DDBJ whole genome shotgun (WGS) entry which is preliminary data.</text>
</comment>
<evidence type="ECO:0000259" key="1">
    <source>
        <dbReference type="Pfam" id="PF17989"/>
    </source>
</evidence>
<dbReference type="Pfam" id="PF21522">
    <property type="entry name" value="MreB-like_C"/>
    <property type="match status" value="1"/>
</dbReference>
<dbReference type="InterPro" id="IPR040607">
    <property type="entry name" value="ALP_N"/>
</dbReference>
<feature type="domain" description="Actin homologue MreB-like C-terminal" evidence="2">
    <location>
        <begin position="191"/>
        <end position="315"/>
    </location>
</feature>
<dbReference type="SUPFAM" id="SSF53067">
    <property type="entry name" value="Actin-like ATPase domain"/>
    <property type="match status" value="2"/>
</dbReference>
<dbReference type="EMBL" id="MIJF01000032">
    <property type="protein sequence ID" value="OEF99160.1"/>
    <property type="molecule type" value="Genomic_DNA"/>
</dbReference>
<sequence>MKDKQLVAVDLGFGYIKLFSDIASFKIPSVVGEGNTITFKGFKENKSLDDRLNDLHVKINDKEWFIGNLAIKQESGMFVYDENRLNKEETRAALLSLLALINDHYGEDFPYVLLTGLPISHYRNESLTNSYKKDLLGSHLVTLLDKDNPITRKVIIEQVKVLPQGVGAFFSMLLNVDGSFKQGIKKGNYAIIDQGYRTLDYAVFNSELDFIDKRSGTKEKDLGIKDLLNELLVKIQQKFNEEAYELNEIDMLSVLENRYIVINGKKIVLDTQIEQLYQKQANKIINSLAPIWGRFNFNTIYLAGGIANHLEKHLKRYIKSDNIVVAQGEYDSQFANAEGFLRYGKNALMSAKEE</sequence>
<keyword evidence="4" id="KW-1185">Reference proteome</keyword>
<dbReference type="Gene3D" id="3.30.420.40">
    <property type="match status" value="2"/>
</dbReference>
<evidence type="ECO:0000259" key="2">
    <source>
        <dbReference type="Pfam" id="PF21522"/>
    </source>
</evidence>
<name>A0A1D2YTX4_9BACI</name>
<reference evidence="3 4" key="1">
    <citation type="submission" date="2016-09" db="EMBL/GenBank/DDBJ databases">
        <title>Draft genome sequence for the type strain of Vulcanibacillus modesticaldus BR, a strictly anaerobic, moderately thermophilic, and nitrate-reducing bacterium from deep sea-hydrothermal vents of the Mid-Atlantic Ridge.</title>
        <authorList>
            <person name="Abin C.A."/>
            <person name="Hollibaugh J.T."/>
        </authorList>
    </citation>
    <scope>NUCLEOTIDE SEQUENCE [LARGE SCALE GENOMIC DNA]</scope>
    <source>
        <strain evidence="3 4">BR</strain>
    </source>
</reference>
<organism evidence="3 4">
    <name type="scientific">Vulcanibacillus modesticaldus</name>
    <dbReference type="NCBI Taxonomy" id="337097"/>
    <lineage>
        <taxon>Bacteria</taxon>
        <taxon>Bacillati</taxon>
        <taxon>Bacillota</taxon>
        <taxon>Bacilli</taxon>
        <taxon>Bacillales</taxon>
        <taxon>Bacillaceae</taxon>
        <taxon>Vulcanibacillus</taxon>
    </lineage>
</organism>
<dbReference type="STRING" id="337097.BHF71_10015"/>
<feature type="domain" description="Actin-like protein N-terminal" evidence="1">
    <location>
        <begin position="8"/>
        <end position="167"/>
    </location>
</feature>
<proteinExistence type="predicted"/>
<dbReference type="Pfam" id="PF17989">
    <property type="entry name" value="ALP_N"/>
    <property type="match status" value="1"/>
</dbReference>
<evidence type="ECO:0000313" key="3">
    <source>
        <dbReference type="EMBL" id="OEF99160.1"/>
    </source>
</evidence>
<gene>
    <name evidence="3" type="ORF">BHF71_10015</name>
</gene>
<dbReference type="Proteomes" id="UP000243739">
    <property type="component" value="Unassembled WGS sequence"/>
</dbReference>
<dbReference type="AlphaFoldDB" id="A0A1D2YTX4"/>